<evidence type="ECO:0000313" key="3">
    <source>
        <dbReference type="Proteomes" id="UP000291072"/>
    </source>
</evidence>
<dbReference type="RefSeq" id="WP_131613076.1">
    <property type="nucleotide sequence ID" value="NZ_CBDBYJ010000001.1"/>
</dbReference>
<dbReference type="Proteomes" id="UP000291072">
    <property type="component" value="Unassembled WGS sequence"/>
</dbReference>
<dbReference type="AlphaFoldDB" id="A0A4R0XSR8"/>
<evidence type="ECO:0000256" key="1">
    <source>
        <dbReference type="SAM" id="Phobius"/>
    </source>
</evidence>
<feature type="transmembrane region" description="Helical" evidence="1">
    <location>
        <begin position="105"/>
        <end position="127"/>
    </location>
</feature>
<keyword evidence="1" id="KW-0812">Transmembrane</keyword>
<keyword evidence="3" id="KW-1185">Reference proteome</keyword>
<protein>
    <submittedName>
        <fullName evidence="2">Uncharacterized protein</fullName>
    </submittedName>
</protein>
<sequence length="266" mass="32205">MKKTYFTENDLQEFEEDYDVLIQPDQNKNKQVRDSKLLTCFIYLIATIFSIGSYFLQDYIIEWNSNYFTLRLILTIVTGAILLIPTLIFAYFTKLKWNYKPWLKNTFIFFNISFITIFFYLTLPLIAEGQQKWFWVFFFPISITVFKIMNIYLIKSNSLSCILRWILILLIGFIPFIIGITLKQNTIIFGSSWVLIWELSNEVWDLFFIRFIFKGKDRSFPYYPFFPIVTFVFLFFHLCFFCSGLWWFFEDPKNPFRDKDDDKDEN</sequence>
<accession>A0A4R0XSR8</accession>
<feature type="transmembrane region" description="Helical" evidence="1">
    <location>
        <begin position="133"/>
        <end position="154"/>
    </location>
</feature>
<name>A0A4R0XSR8_9MOLU</name>
<dbReference type="EMBL" id="PSZP01000002">
    <property type="protein sequence ID" value="TCG11932.1"/>
    <property type="molecule type" value="Genomic_DNA"/>
</dbReference>
<feature type="transmembrane region" description="Helical" evidence="1">
    <location>
        <begin position="225"/>
        <end position="249"/>
    </location>
</feature>
<gene>
    <name evidence="2" type="ORF">C4B25_00310</name>
</gene>
<comment type="caution">
    <text evidence="2">The sequence shown here is derived from an EMBL/GenBank/DDBJ whole genome shotgun (WGS) entry which is preliminary data.</text>
</comment>
<keyword evidence="1" id="KW-0472">Membrane</keyword>
<feature type="transmembrane region" description="Helical" evidence="1">
    <location>
        <begin position="161"/>
        <end position="182"/>
    </location>
</feature>
<feature type="transmembrane region" description="Helical" evidence="1">
    <location>
        <begin position="37"/>
        <end position="56"/>
    </location>
</feature>
<keyword evidence="1" id="KW-1133">Transmembrane helix</keyword>
<organism evidence="2 3">
    <name type="scientific">Mycoplasma todarodis</name>
    <dbReference type="NCBI Taxonomy" id="1937191"/>
    <lineage>
        <taxon>Bacteria</taxon>
        <taxon>Bacillati</taxon>
        <taxon>Mycoplasmatota</taxon>
        <taxon>Mollicutes</taxon>
        <taxon>Mycoplasmataceae</taxon>
        <taxon>Mycoplasma</taxon>
    </lineage>
</organism>
<reference evidence="2 3" key="1">
    <citation type="submission" date="2018-02" db="EMBL/GenBank/DDBJ databases">
        <title>Mycoplasma marinum and Mycoplasma todarodis sp. nov., moderately halophilic and psychrotolerant mycoplasmas isolated from cephalopods.</title>
        <authorList>
            <person name="Viver T."/>
        </authorList>
    </citation>
    <scope>NUCLEOTIDE SEQUENCE [LARGE SCALE GENOMIC DNA]</scope>
    <source>
        <strain evidence="2 3">5H</strain>
    </source>
</reference>
<feature type="transmembrane region" description="Helical" evidence="1">
    <location>
        <begin position="68"/>
        <end position="93"/>
    </location>
</feature>
<proteinExistence type="predicted"/>
<evidence type="ECO:0000313" key="2">
    <source>
        <dbReference type="EMBL" id="TCG11932.1"/>
    </source>
</evidence>